<reference evidence="1 2" key="1">
    <citation type="journal article" date="2022" name="Plant J.">
        <title>Chromosome-level genome of Camellia lanceoleosa provides a valuable resource for understanding genome evolution and self-incompatibility.</title>
        <authorList>
            <person name="Gong W."/>
            <person name="Xiao S."/>
            <person name="Wang L."/>
            <person name="Liao Z."/>
            <person name="Chang Y."/>
            <person name="Mo W."/>
            <person name="Hu G."/>
            <person name="Li W."/>
            <person name="Zhao G."/>
            <person name="Zhu H."/>
            <person name="Hu X."/>
            <person name="Ji K."/>
            <person name="Xiang X."/>
            <person name="Song Q."/>
            <person name="Yuan D."/>
            <person name="Jin S."/>
            <person name="Zhang L."/>
        </authorList>
    </citation>
    <scope>NUCLEOTIDE SEQUENCE [LARGE SCALE GENOMIC DNA]</scope>
    <source>
        <strain evidence="1">SQ_2022a</strain>
    </source>
</reference>
<dbReference type="EMBL" id="CM045761">
    <property type="protein sequence ID" value="KAI8014120.1"/>
    <property type="molecule type" value="Genomic_DNA"/>
</dbReference>
<keyword evidence="2" id="KW-1185">Reference proteome</keyword>
<proteinExistence type="predicted"/>
<dbReference type="Proteomes" id="UP001060215">
    <property type="component" value="Chromosome 4"/>
</dbReference>
<name>A0ACC0HLQ3_9ERIC</name>
<comment type="caution">
    <text evidence="1">The sequence shown here is derived from an EMBL/GenBank/DDBJ whole genome shotgun (WGS) entry which is preliminary data.</text>
</comment>
<evidence type="ECO:0000313" key="2">
    <source>
        <dbReference type="Proteomes" id="UP001060215"/>
    </source>
</evidence>
<evidence type="ECO:0000313" key="1">
    <source>
        <dbReference type="EMBL" id="KAI8014120.1"/>
    </source>
</evidence>
<organism evidence="1 2">
    <name type="scientific">Camellia lanceoleosa</name>
    <dbReference type="NCBI Taxonomy" id="1840588"/>
    <lineage>
        <taxon>Eukaryota</taxon>
        <taxon>Viridiplantae</taxon>
        <taxon>Streptophyta</taxon>
        <taxon>Embryophyta</taxon>
        <taxon>Tracheophyta</taxon>
        <taxon>Spermatophyta</taxon>
        <taxon>Magnoliopsida</taxon>
        <taxon>eudicotyledons</taxon>
        <taxon>Gunneridae</taxon>
        <taxon>Pentapetalae</taxon>
        <taxon>asterids</taxon>
        <taxon>Ericales</taxon>
        <taxon>Theaceae</taxon>
        <taxon>Camellia</taxon>
    </lineage>
</organism>
<accession>A0ACC0HLQ3</accession>
<gene>
    <name evidence="1" type="ORF">LOK49_LG05G00214</name>
</gene>
<sequence>MTVECTETRDEQHNEPKSSYFNLPALDVSIAFPQATPASIFPPCTSDYFQFHDLLTPEEQSIRMKVREYMEKEIAPIMVKYWEKAEFPFDVLPKLAALGIAGGSIKGYGCPGHSITASAITMAEIARVDASFSLFFMVHSSSAMKTIALAGSETQKQKYLPSLAQLKTIGSWGLTEPGYGSDASSLKTTATKVTGGWILEGQKRWIGNSTFADVLVIFARNTTTKQINGFLVKKDALGLQANIIENKIGMRMVQNGDILLKKVFVPDEDKLPGINSFGDTNKVLASARLMVAWQLIGIPIGVYDMCHRYLQERKQFGVPLAAFQISQQRLVQMLGNIQGMILMGWRLCKLYEKGTMTAGQVSLGKSWISLKARETVALGRELLGGNGILTDFQVAKAFCDLEPIYTGEGTYDINTLVTGREITGISSFRVAALTQQSRL</sequence>
<protein>
    <submittedName>
        <fullName evidence="1">Acyl-coenzyme A oxidase 4, peroxisomal</fullName>
    </submittedName>
</protein>